<protein>
    <recommendedName>
        <fullName evidence="3">DDE Tnp4 domain-containing protein</fullName>
    </recommendedName>
</protein>
<sequence>MRFVSKAYGGRASHTYIIVDSGFLDRVEPGDVVLADKGFPGIRAPVQGQKAVLVLPPFSQGNAQFRHEEMLQMYHVAQVRTHVERVIQRIKLFNLLNARVPIELYPLHE</sequence>
<dbReference type="PANTHER" id="PTHR23080:SF143">
    <property type="entry name" value="SI:DKEY-56D12.4"/>
    <property type="match status" value="1"/>
</dbReference>
<reference evidence="4 5" key="1">
    <citation type="journal article" date="2020" name="Cell">
        <title>Large-Scale Comparative Analyses of Tick Genomes Elucidate Their Genetic Diversity and Vector Capacities.</title>
        <authorList>
            <consortium name="Tick Genome and Microbiome Consortium (TIGMIC)"/>
            <person name="Jia N."/>
            <person name="Wang J."/>
            <person name="Shi W."/>
            <person name="Du L."/>
            <person name="Sun Y."/>
            <person name="Zhan W."/>
            <person name="Jiang J.F."/>
            <person name="Wang Q."/>
            <person name="Zhang B."/>
            <person name="Ji P."/>
            <person name="Bell-Sakyi L."/>
            <person name="Cui X.M."/>
            <person name="Yuan T.T."/>
            <person name="Jiang B.G."/>
            <person name="Yang W.F."/>
            <person name="Lam T.T."/>
            <person name="Chang Q.C."/>
            <person name="Ding S.J."/>
            <person name="Wang X.J."/>
            <person name="Zhu J.G."/>
            <person name="Ruan X.D."/>
            <person name="Zhao L."/>
            <person name="Wei J.T."/>
            <person name="Ye R.Z."/>
            <person name="Que T.C."/>
            <person name="Du C.H."/>
            <person name="Zhou Y.H."/>
            <person name="Cheng J.X."/>
            <person name="Dai P.F."/>
            <person name="Guo W.B."/>
            <person name="Han X.H."/>
            <person name="Huang E.J."/>
            <person name="Li L.F."/>
            <person name="Wei W."/>
            <person name="Gao Y.C."/>
            <person name="Liu J.Z."/>
            <person name="Shao H.Z."/>
            <person name="Wang X."/>
            <person name="Wang C.C."/>
            <person name="Yang T.C."/>
            <person name="Huo Q.B."/>
            <person name="Li W."/>
            <person name="Chen H.Y."/>
            <person name="Chen S.E."/>
            <person name="Zhou L.G."/>
            <person name="Ni X.B."/>
            <person name="Tian J.H."/>
            <person name="Sheng Y."/>
            <person name="Liu T."/>
            <person name="Pan Y.S."/>
            <person name="Xia L.Y."/>
            <person name="Li J."/>
            <person name="Zhao F."/>
            <person name="Cao W.C."/>
        </authorList>
    </citation>
    <scope>NUCLEOTIDE SEQUENCE [LARGE SCALE GENOMIC DNA]</scope>
    <source>
        <strain evidence="4">HaeL-2018</strain>
    </source>
</reference>
<evidence type="ECO:0000256" key="2">
    <source>
        <dbReference type="ARBA" id="ARBA00022723"/>
    </source>
</evidence>
<keyword evidence="5" id="KW-1185">Reference proteome</keyword>
<keyword evidence="2" id="KW-0479">Metal-binding</keyword>
<dbReference type="InterPro" id="IPR027806">
    <property type="entry name" value="HARBI1_dom"/>
</dbReference>
<evidence type="ECO:0000313" key="5">
    <source>
        <dbReference type="Proteomes" id="UP000821853"/>
    </source>
</evidence>
<evidence type="ECO:0000256" key="1">
    <source>
        <dbReference type="ARBA" id="ARBA00001968"/>
    </source>
</evidence>
<organism evidence="4 5">
    <name type="scientific">Haemaphysalis longicornis</name>
    <name type="common">Bush tick</name>
    <dbReference type="NCBI Taxonomy" id="44386"/>
    <lineage>
        <taxon>Eukaryota</taxon>
        <taxon>Metazoa</taxon>
        <taxon>Ecdysozoa</taxon>
        <taxon>Arthropoda</taxon>
        <taxon>Chelicerata</taxon>
        <taxon>Arachnida</taxon>
        <taxon>Acari</taxon>
        <taxon>Parasitiformes</taxon>
        <taxon>Ixodida</taxon>
        <taxon>Ixodoidea</taxon>
        <taxon>Ixodidae</taxon>
        <taxon>Haemaphysalinae</taxon>
        <taxon>Haemaphysalis</taxon>
    </lineage>
</organism>
<dbReference type="EMBL" id="JABSTR010000011">
    <property type="protein sequence ID" value="KAH9382496.1"/>
    <property type="molecule type" value="Genomic_DNA"/>
</dbReference>
<dbReference type="OrthoDB" id="6494693at2759"/>
<dbReference type="GO" id="GO:0046872">
    <property type="term" value="F:metal ion binding"/>
    <property type="evidence" value="ECO:0007669"/>
    <property type="project" value="UniProtKB-KW"/>
</dbReference>
<dbReference type="Pfam" id="PF13359">
    <property type="entry name" value="DDE_Tnp_4"/>
    <property type="match status" value="1"/>
</dbReference>
<dbReference type="VEuPathDB" id="VectorBase:HLOH_045196"/>
<evidence type="ECO:0000313" key="4">
    <source>
        <dbReference type="EMBL" id="KAH9382496.1"/>
    </source>
</evidence>
<dbReference type="Proteomes" id="UP000821853">
    <property type="component" value="Chromosome 9"/>
</dbReference>
<evidence type="ECO:0000259" key="3">
    <source>
        <dbReference type="Pfam" id="PF13359"/>
    </source>
</evidence>
<name>A0A9J6H5W8_HAELO</name>
<gene>
    <name evidence="4" type="ORF">HPB48_004849</name>
</gene>
<comment type="cofactor">
    <cofactor evidence="1">
        <name>a divalent metal cation</name>
        <dbReference type="ChEBI" id="CHEBI:60240"/>
    </cofactor>
</comment>
<comment type="caution">
    <text evidence="4">The sequence shown here is derived from an EMBL/GenBank/DDBJ whole genome shotgun (WGS) entry which is preliminary data.</text>
</comment>
<feature type="domain" description="DDE Tnp4" evidence="3">
    <location>
        <begin position="2"/>
        <end position="104"/>
    </location>
</feature>
<dbReference type="PANTHER" id="PTHR23080">
    <property type="entry name" value="THAP DOMAIN PROTEIN"/>
    <property type="match status" value="1"/>
</dbReference>
<accession>A0A9J6H5W8</accession>
<dbReference type="OMA" id="QFRHEEM"/>
<dbReference type="AlphaFoldDB" id="A0A9J6H5W8"/>
<proteinExistence type="predicted"/>